<evidence type="ECO:0000256" key="5">
    <source>
        <dbReference type="ARBA" id="ARBA00022679"/>
    </source>
</evidence>
<dbReference type="Gene3D" id="1.10.1200.10">
    <property type="entry name" value="ACP-like"/>
    <property type="match status" value="1"/>
</dbReference>
<dbReference type="InterPro" id="IPR013968">
    <property type="entry name" value="PKS_KR"/>
</dbReference>
<feature type="region of interest" description="Disordered" evidence="11">
    <location>
        <begin position="2554"/>
        <end position="2653"/>
    </location>
</feature>
<dbReference type="SMART" id="SM00826">
    <property type="entry name" value="PKS_DH"/>
    <property type="match status" value="1"/>
</dbReference>
<reference evidence="15 16" key="1">
    <citation type="submission" date="2024-02" db="EMBL/GenBank/DDBJ databases">
        <title>De novo assembly and annotation of 12 fungi associated with fruit tree decline syndrome in Ontario, Canada.</title>
        <authorList>
            <person name="Sulman M."/>
            <person name="Ellouze W."/>
            <person name="Ilyukhin E."/>
        </authorList>
    </citation>
    <scope>NUCLEOTIDE SEQUENCE [LARGE SCALE GENOMIC DNA]</scope>
    <source>
        <strain evidence="15 16">M169</strain>
    </source>
</reference>
<dbReference type="SUPFAM" id="SSF51735">
    <property type="entry name" value="NAD(P)-binding Rossmann-fold domains"/>
    <property type="match status" value="2"/>
</dbReference>
<dbReference type="Pfam" id="PF00698">
    <property type="entry name" value="Acyl_transf_1"/>
    <property type="match status" value="1"/>
</dbReference>
<feature type="active site" description="Proton acceptor; for dehydratase activity" evidence="10">
    <location>
        <position position="901"/>
    </location>
</feature>
<sequence>MPQHTNHTPQEPIAVVGSGCRFPGASNTPSKLWSLLCDPTDVRTPIPTDRFSSAGFHHADGTYHGHSNVQHGHFLSGGAVPGFHRRFDARFFGINPSEAHVMDPQMRLLLETVYEALEAGGHTIEALAGSDTAVYAGTMLGEYDKMMGRDQDTIGTYDATGTSRALVSNRVSYFFDWHGPSMTIDTACSSSLIAVHQAAQQLRAGHSRVAVAAGANLILDPSSFVSMSKLKMLSPDGRSRMWDADVNGYARGEGVAAVVLKTLSQAEKDGDVIECVIREIGANQDGRTPGLTMPSPSAQASLIRECYARAGLDPSHPDQRPQFFEAHGTGTPAGDPVEAEAIATAFFPDKTADSPYTGEPGAKLYVGSIKTVIGHTEANGEVAPETTAFAPFVFSASSRASLLSYLSQFREHLRSADIAGLPSPADLAYTLHTRRSRLQFSLAVSASSLHELGNKLEDKLKMAAHRGGGGQEDEVAVKPLLLQDSSTDARRRILGIFTGQGAQWARMGAELLETSSTARRIIGQLDDRLAQLPSEHRPSWSLVDELCEPASSSRVGQAAFSQPLCTALQILQVDMLRAAGVSFDAVVGHSSGEIGAAYAAGLMSAVDAICVAYHRGLCPHLAAGRKGEPGAMMAVEGALEDIQELCSSRRFRGRVVVAAVNSPSSMTVSGDEDSVRKLQLVLQDEGKFARLLKVDKAYHSHHMLACSDKYLDTLSALDIGIGKTSQCAWFSSVHDGVEAVQSACKTMGPFDIAVEVGPHPALKSPAIQSILAVPKNTSSGGQLPYTGMLQRGKPAVETFGDGLGHVWSHLGKGHVDLGAYDAFMSGSRSSKSRRRIARGLPPYAWDHETEYWNESRYTRALLSRTEPVHPQLGHVTPDSTEQVTRWRNVLRPKEISWLKNHQLQGQTVFPAAGYIVLALEAALRKSGSKTSKRPTALSQQMATMLEVLDLEIEKALTFDQDDSSIEAVFTLSNVLWSSTADAQAQMTANFTYNAAAERDSLDLALLASGRICVSLDAEQAQDDNSSCQPAKANVLPARGPKPTDLLKVPTDDFYESLEKMGYDYSGPFRALSSIERMFGYATGIIENLVQEDEGEAESAATSESEGLIVHPAMLDAAFQATFVARAVPYDGGMWALHVPRKIRSIRVVPSLCAAAGQSIKDDDGAAAKKHPGLSFDAMLPADPASEKGIGGDVDLYLPGLLCVPFAPASPKDDRGIFSTTVWDVASPDAGRVGAREFKPTPGERELAHLLERVSVFYLRQLDRSVKAGHPARSSSEFSCLFKYAKHWVRQAENGALSFWKDEWNADTADVVRRACVPYAHVADIRLLHALGEELAAIATGDKVAIEIGMRDNMLSEYYQRSIGMDTYSAFMARTVKQIAHRHPHCHFLEIGGGTGGMTKHIFDEIESSYASYTFTDVSAGFLAAAQDLFNKQRKQHGMAFKVLDINRPAHIQGFRDNSYDVVVASMVLHATDTLEATLTNVRRLLRPGGYVVMLEALPDVAIRSGTIFGAFPGWWAGSENNDRSLSPLVSVERWDALLRKTGFAGCDSVTPTPEPVVAPFMVIAAQAVNDQVSMLRGGLSASITGWADNGFVRLMDDLIIVAGKSPNSRATRLASNISALAESSCTGSVTTVRSWGEIDPESLSDKTTVLSLSDLDNAFFTSPALESWWDSLRGTLVRIRTLLWVTHSRRDQNPHANMMVGLLRSAASEMPTLDVESLDFPNAEEIQPRVVLETLLRFRAVTTWQRDGTAGGLSGLVTTAEPEIQLDRDGWPLIPRLVPNRQMNERYNTSRRDVWETVKLGGDKQTSVRVGLNHEKGEYSLWRGRPLTQALQETAGPSVLRVSHSLLEGIRVAESTKLILALGKSTTTGDQAVFLSDELASHAAPAWDDLSMLIEVETGLEDEFLENVAYHMLASVILKGVGKDDRIVVLESDPNFANVLTWRARNIGARVTFITFETENAARHTPWTSSWLRVHPMAATRDVQKLVPKNVAVYVDLASQLGHENTNKDAQIRSALPSHCRLESRLTLFGIESGQGNSWWTPRVGDVRARLQDAVNHALHSLAEGGGGGTAALPVNKVDIGDVASYSKAGRNENHPVTILDWTGTPEVTVQVQPVDSQVSLDPNKTYWLAGLSHGLGLSLCEWMIRRGARHVAISSRRPNVDASWLAKVSRTDGAVVRVLECDMTSEADVRRAYGDIRANMPPVAGVAQGAMVLDDVLIADMTLDQLVKATRPKVEGSVHLERLFRGDDGHDNVRNPPLDFFVFFSSYSSVTGWQGQANYAAANLFMGALAEQRRLKGLAASVINIGPVLGVGYIAQNARTDLRWRVEARETWFVSETDFLAQFTEAIVAGRPGTDSDGATSAGQIEITTGIERIGAHGGSMPSWATNPILSHCLVWNDEDGGTTAHGATANPGANGVVPIKTRLAQASTRDAVFAAVHDVFVPKLAALFQRPAADLAREDPAHLQLSEMGTDSLLATEIRTWFIKTLQVSIPVLRILSGASVKELCVLAAETLPPAWIPEVKEADSKVSADAWVPPSLSSSTEAVPVVAVPDAPEAKHEPESNPEKDITTHQDKTVSFQSHQAEKGPDDGDSSSTSARGCDTPGALTGNFSMNDTASSVSSKGPPTTDGDVADHKNQPFDSIISHTEQGNDPQQHFDKVAPLSFTQATFWFVLSFLKDKSSPNNTASFQLTGRIRQDDFERALQIIIQRHDILRACFFESEGQAMQGFLPESRTHGEYRTIRSEQDLRPVVQELERHVFDLARGENLRVVLLTLTPTRHFLVLSSHALVADGMSVQIFLREMQQLFAKALPPPPAQYATHAIKQHVDYLAGRWADDLGFWRAEYPPEDFPDALPIFRLGQVTARPQLTSYENERAEMRLGRAVKARVKALCRGAGVTPFHFYLTVFRALLAQLAGNSGVQDVSIGIADAHRTEDDFAGTYGPFVNLLPLRFRNAAQGKEARENNFKDALRETRAKVLSALAHSGVPFQVLLTELGAPRSASHTPIFQCLVDYRVGQRPKADLSADVELEIISYALERVAYDVALDVIDDPDVDGDCTFMLIVRKDLYSRRDAESLLASYERLVKAFVDAPSMGLDEPDAYEPAGVDRALAFGRGAEKERLWPETLVLRVEEVTKERGDETAVRWSSIGGGDNDNDETFTCAQLRDRIEDIALALANTGIGAASRVAVLQEPTGDWIASILAIMRLGAVYLPLDQNNPWSRLATITRDCRPEVVLVDNDTEQHVEKLDSDHLKAINVAGLMPDKSNGRRNQNLSSIAATADKVATILYTSGSTGTPKGIVLKHEGLCNWLEFTAEVYDLKQGETVLQQSAPGFDMSMIQIFTALCLGGTLCLVPRALRGDAAALVDMIITKGVTYTMSCASETFSWFRFGNMGRLAKSKWRRAVIAGEPGVHTLFKDFVALQKPELRVFHSYGPTETSWTATSMELPYRDYATHVPNKIAVGRPILNYTVYILDEHLRPVPPGIQGEVYIGGPGVASGYLNNGSMTAERFVPDMFASSEERRRGRRTLHRAGDLGRWGPEGELFLEGRVAGDTQVKLRGLRIDLQEIERALLDASEGMLSEVVVSVRRGAPTGGESGTEGPSFLVAHVVLKEAYNADKFVLGNILSKLGLPRYMTPAVIIPLAHMPLTTSSKLDRRAIAALPLPEGREAGVMPKLEEHETHAGMSETEAQLKGIWQDVILGKTGLSKQSPVGPETDFFHVGGTSLLLLDLRRRIQTRWDVQLRLVDMFDASTLTSMALAVDNERVRNGVTKQANGNAATTVSEIIDWDQETALPPSLLQHNDGGSTSASEHSTFVPRLPSKLTIILTGATGYLGNGILRSLIADPRVKRIHCLAVRDPGKLIDATAGSKKARAKVVIHEGDLMQPRLGLQCEVSEIGVIFDTADAAIHNGADVSYLKTYASLRAPNVAATKALAELCLARKIPFHYVSSVGACAFAAAAGRQSNGSVAAWPPPSDSGAAPGYFSSKWASEMFLEKLGQEHPGWRVVVHRPSNISRSDGEDAPGMDLVHNIRHYARDLGAVPVVPVPAGEDAGALNSVSLETVVEGVLGDVLGSDARAGQDEEDNGPGVRFVHHLGELELPMDDLRRWFGGDGDGFEGMDIPAWTDKAVEWGMHPTVAAFVRSFVGGHAGGGKTFPRMVAGLR</sequence>
<comment type="similarity">
    <text evidence="9">In the C-terminal section; belongs to the NRP synthetase family.</text>
</comment>
<dbReference type="InterPro" id="IPR049552">
    <property type="entry name" value="PKS_DH_N"/>
</dbReference>
<dbReference type="CDD" id="cd19532">
    <property type="entry name" value="C_PKS-NRPS"/>
    <property type="match status" value="1"/>
</dbReference>
<dbReference type="PANTHER" id="PTHR43775:SF20">
    <property type="entry name" value="HYBRID PKS-NRPS SYNTHETASE APDA"/>
    <property type="match status" value="1"/>
</dbReference>
<dbReference type="InterPro" id="IPR013120">
    <property type="entry name" value="FAR_NAD-bd"/>
</dbReference>
<evidence type="ECO:0000256" key="10">
    <source>
        <dbReference type="PROSITE-ProRule" id="PRU01363"/>
    </source>
</evidence>
<proteinExistence type="inferred from homology"/>
<feature type="domain" description="PKS/mFAS DH" evidence="14">
    <location>
        <begin position="869"/>
        <end position="1211"/>
    </location>
</feature>
<dbReference type="SMART" id="SM00825">
    <property type="entry name" value="PKS_KS"/>
    <property type="match status" value="1"/>
</dbReference>
<dbReference type="NCBIfam" id="TIGR01733">
    <property type="entry name" value="AA-adenyl-dom"/>
    <property type="match status" value="1"/>
</dbReference>
<dbReference type="PROSITE" id="PS00606">
    <property type="entry name" value="KS3_1"/>
    <property type="match status" value="1"/>
</dbReference>
<feature type="region of interest" description="C-terminal hotdog fold" evidence="10">
    <location>
        <begin position="1045"/>
        <end position="1211"/>
    </location>
</feature>
<keyword evidence="7" id="KW-0560">Oxidoreductase</keyword>
<keyword evidence="16" id="KW-1185">Reference proteome</keyword>
<dbReference type="InterPro" id="IPR016036">
    <property type="entry name" value="Malonyl_transacylase_ACP-bd"/>
</dbReference>
<evidence type="ECO:0000259" key="13">
    <source>
        <dbReference type="PROSITE" id="PS52004"/>
    </source>
</evidence>
<evidence type="ECO:0000259" key="12">
    <source>
        <dbReference type="PROSITE" id="PS50075"/>
    </source>
</evidence>
<dbReference type="InterPro" id="IPR042104">
    <property type="entry name" value="PKS_dehydratase_sf"/>
</dbReference>
<dbReference type="InterPro" id="IPR054514">
    <property type="entry name" value="RhiE-like_linker"/>
</dbReference>
<dbReference type="InterPro" id="IPR057326">
    <property type="entry name" value="KR_dom"/>
</dbReference>
<dbReference type="InterPro" id="IPR014031">
    <property type="entry name" value="Ketoacyl_synth_C"/>
</dbReference>
<dbReference type="InterPro" id="IPR020806">
    <property type="entry name" value="PKS_PP-bd"/>
</dbReference>
<dbReference type="Gene3D" id="3.40.50.720">
    <property type="entry name" value="NAD(P)-binding Rossmann-like Domain"/>
    <property type="match status" value="2"/>
</dbReference>
<dbReference type="InterPro" id="IPR020807">
    <property type="entry name" value="PKS_DH"/>
</dbReference>
<dbReference type="InterPro" id="IPR029063">
    <property type="entry name" value="SAM-dependent_MTases_sf"/>
</dbReference>
<dbReference type="Pfam" id="PF07993">
    <property type="entry name" value="NAD_binding_4"/>
    <property type="match status" value="1"/>
</dbReference>
<evidence type="ECO:0000259" key="14">
    <source>
        <dbReference type="PROSITE" id="PS52019"/>
    </source>
</evidence>
<dbReference type="InterPro" id="IPR036736">
    <property type="entry name" value="ACP-like_sf"/>
</dbReference>
<dbReference type="SMART" id="SM00827">
    <property type="entry name" value="PKS_AT"/>
    <property type="match status" value="1"/>
</dbReference>
<evidence type="ECO:0000256" key="1">
    <source>
        <dbReference type="ARBA" id="ARBA00022450"/>
    </source>
</evidence>
<dbReference type="CDD" id="cd02440">
    <property type="entry name" value="AdoMet_MTases"/>
    <property type="match status" value="1"/>
</dbReference>
<dbReference type="InterPro" id="IPR023213">
    <property type="entry name" value="CAT-like_dom_sf"/>
</dbReference>
<dbReference type="InterPro" id="IPR014043">
    <property type="entry name" value="Acyl_transferase_dom"/>
</dbReference>
<keyword evidence="1" id="KW-0596">Phosphopantetheine</keyword>
<gene>
    <name evidence="15" type="ORF">SLS63_009846</name>
</gene>
<comment type="caution">
    <text evidence="15">The sequence shown here is derived from an EMBL/GenBank/DDBJ whole genome shotgun (WGS) entry which is preliminary data.</text>
</comment>
<dbReference type="SUPFAM" id="SSF47336">
    <property type="entry name" value="ACP-like"/>
    <property type="match status" value="1"/>
</dbReference>
<evidence type="ECO:0000256" key="9">
    <source>
        <dbReference type="ARBA" id="ARBA00029443"/>
    </source>
</evidence>
<dbReference type="InterPro" id="IPR014030">
    <property type="entry name" value="Ketoacyl_synth_N"/>
</dbReference>
<keyword evidence="6" id="KW-0677">Repeat</keyword>
<name>A0ABR1NYU9_DIAER</name>
<dbReference type="SUPFAM" id="SSF52151">
    <property type="entry name" value="FabD/lysophospholipase-like"/>
    <property type="match status" value="1"/>
</dbReference>
<dbReference type="PROSITE" id="PS00455">
    <property type="entry name" value="AMP_BINDING"/>
    <property type="match status" value="1"/>
</dbReference>
<dbReference type="SUPFAM" id="SSF52777">
    <property type="entry name" value="CoA-dependent acyltransferases"/>
    <property type="match status" value="2"/>
</dbReference>
<dbReference type="SUPFAM" id="SSF56801">
    <property type="entry name" value="Acetyl-CoA synthetase-like"/>
    <property type="match status" value="1"/>
</dbReference>
<dbReference type="Pfam" id="PF14765">
    <property type="entry name" value="PS-DH"/>
    <property type="match status" value="1"/>
</dbReference>
<dbReference type="InterPro" id="IPR020845">
    <property type="entry name" value="AMP-binding_CS"/>
</dbReference>
<dbReference type="InterPro" id="IPR050091">
    <property type="entry name" value="PKS_NRPS_Biosynth_Enz"/>
</dbReference>
<dbReference type="InterPro" id="IPR049900">
    <property type="entry name" value="PKS_mFAS_DH"/>
</dbReference>
<evidence type="ECO:0000256" key="11">
    <source>
        <dbReference type="SAM" id="MobiDB-lite"/>
    </source>
</evidence>
<dbReference type="InterPro" id="IPR045851">
    <property type="entry name" value="AMP-bd_C_sf"/>
</dbReference>
<dbReference type="InterPro" id="IPR013217">
    <property type="entry name" value="Methyltransf_12"/>
</dbReference>
<dbReference type="InterPro" id="IPR020841">
    <property type="entry name" value="PKS_Beta-ketoAc_synthase_dom"/>
</dbReference>
<dbReference type="Pfam" id="PF00501">
    <property type="entry name" value="AMP-binding"/>
    <property type="match status" value="1"/>
</dbReference>
<dbReference type="Pfam" id="PF22336">
    <property type="entry name" value="RhiE-like_linker"/>
    <property type="match status" value="1"/>
</dbReference>
<dbReference type="Pfam" id="PF08659">
    <property type="entry name" value="KR"/>
    <property type="match status" value="1"/>
</dbReference>
<evidence type="ECO:0000313" key="15">
    <source>
        <dbReference type="EMBL" id="KAK7720504.1"/>
    </source>
</evidence>
<dbReference type="InterPro" id="IPR016039">
    <property type="entry name" value="Thiolase-like"/>
</dbReference>
<keyword evidence="2" id="KW-0597">Phosphoprotein</keyword>
<dbReference type="PROSITE" id="PS52004">
    <property type="entry name" value="KS3_2"/>
    <property type="match status" value="1"/>
</dbReference>
<feature type="compositionally biased region" description="Polar residues" evidence="11">
    <location>
        <begin position="2609"/>
        <end position="2625"/>
    </location>
</feature>
<dbReference type="InterPro" id="IPR016035">
    <property type="entry name" value="Acyl_Trfase/lysoPLipase"/>
</dbReference>
<dbReference type="Gene3D" id="3.40.47.10">
    <property type="match status" value="2"/>
</dbReference>
<dbReference type="SMART" id="SM00822">
    <property type="entry name" value="PKS_KR"/>
    <property type="match status" value="1"/>
</dbReference>
<dbReference type="InterPro" id="IPR001227">
    <property type="entry name" value="Ac_transferase_dom_sf"/>
</dbReference>
<dbReference type="Gene3D" id="3.40.366.10">
    <property type="entry name" value="Malonyl-Coenzyme A Acyl Carrier Protein, domain 2"/>
    <property type="match status" value="1"/>
</dbReference>
<evidence type="ECO:0000256" key="2">
    <source>
        <dbReference type="ARBA" id="ARBA00022553"/>
    </source>
</evidence>
<dbReference type="Gene3D" id="3.30.559.10">
    <property type="entry name" value="Chloramphenicol acetyltransferase-like domain"/>
    <property type="match status" value="1"/>
</dbReference>
<dbReference type="InterPro" id="IPR042099">
    <property type="entry name" value="ANL_N_sf"/>
</dbReference>
<keyword evidence="4" id="KW-0489">Methyltransferase</keyword>
<dbReference type="Pfam" id="PF21089">
    <property type="entry name" value="PKS_DH_N"/>
    <property type="match status" value="1"/>
</dbReference>
<dbReference type="Gene3D" id="3.30.300.30">
    <property type="match status" value="1"/>
</dbReference>
<feature type="domain" description="Ketosynthase family 3 (KS3)" evidence="13">
    <location>
        <begin position="10"/>
        <end position="434"/>
    </location>
</feature>
<accession>A0ABR1NYU9</accession>
<dbReference type="CDD" id="cd00833">
    <property type="entry name" value="PKS"/>
    <property type="match status" value="1"/>
</dbReference>
<dbReference type="Gene3D" id="3.40.50.12780">
    <property type="entry name" value="N-terminal domain of ligase-like"/>
    <property type="match status" value="1"/>
</dbReference>
<feature type="domain" description="Carrier" evidence="12">
    <location>
        <begin position="3682"/>
        <end position="3764"/>
    </location>
</feature>
<dbReference type="Gene3D" id="3.40.50.150">
    <property type="entry name" value="Vaccinia Virus protein VP39"/>
    <property type="match status" value="1"/>
</dbReference>
<dbReference type="PROSITE" id="PS50075">
    <property type="entry name" value="CARRIER"/>
    <property type="match status" value="1"/>
</dbReference>
<evidence type="ECO:0000256" key="4">
    <source>
        <dbReference type="ARBA" id="ARBA00022603"/>
    </source>
</evidence>
<dbReference type="Pfam" id="PF00109">
    <property type="entry name" value="ketoacyl-synt"/>
    <property type="match status" value="1"/>
</dbReference>
<evidence type="ECO:0000313" key="16">
    <source>
        <dbReference type="Proteomes" id="UP001430848"/>
    </source>
</evidence>
<dbReference type="CDD" id="cd05930">
    <property type="entry name" value="A_NRPS"/>
    <property type="match status" value="1"/>
</dbReference>
<dbReference type="Pfam" id="PF02801">
    <property type="entry name" value="Ketoacyl-synt_C"/>
    <property type="match status" value="1"/>
</dbReference>
<dbReference type="Pfam" id="PF00550">
    <property type="entry name" value="PP-binding"/>
    <property type="match status" value="1"/>
</dbReference>
<evidence type="ECO:0000256" key="6">
    <source>
        <dbReference type="ARBA" id="ARBA00022737"/>
    </source>
</evidence>
<dbReference type="SMART" id="SM00823">
    <property type="entry name" value="PKS_PP"/>
    <property type="match status" value="2"/>
</dbReference>
<dbReference type="PROSITE" id="PS52019">
    <property type="entry name" value="PKS_MFAS_DH"/>
    <property type="match status" value="1"/>
</dbReference>
<feature type="compositionally biased region" description="Polar residues" evidence="11">
    <location>
        <begin position="2644"/>
        <end position="2653"/>
    </location>
</feature>
<dbReference type="InterPro" id="IPR018201">
    <property type="entry name" value="Ketoacyl_synth_AS"/>
</dbReference>
<dbReference type="Proteomes" id="UP001430848">
    <property type="component" value="Unassembled WGS sequence"/>
</dbReference>
<keyword evidence="3" id="KW-0436">Ligase</keyword>
<keyword evidence="8" id="KW-0511">Multifunctional enzyme</keyword>
<dbReference type="Gene3D" id="3.30.559.30">
    <property type="entry name" value="Nonribosomal peptide synthetase, condensation domain"/>
    <property type="match status" value="1"/>
</dbReference>
<dbReference type="InterPro" id="IPR001242">
    <property type="entry name" value="Condensation_dom"/>
</dbReference>
<dbReference type="InterPro" id="IPR010071">
    <property type="entry name" value="AA_adenyl_dom"/>
</dbReference>
<feature type="region of interest" description="N-terminal hotdog fold" evidence="10">
    <location>
        <begin position="869"/>
        <end position="1018"/>
    </location>
</feature>
<evidence type="ECO:0000256" key="7">
    <source>
        <dbReference type="ARBA" id="ARBA00023002"/>
    </source>
</evidence>
<organism evidence="15 16">
    <name type="scientific">Diaporthe eres</name>
    <name type="common">Phomopsis oblonga</name>
    <dbReference type="NCBI Taxonomy" id="83184"/>
    <lineage>
        <taxon>Eukaryota</taxon>
        <taxon>Fungi</taxon>
        <taxon>Dikarya</taxon>
        <taxon>Ascomycota</taxon>
        <taxon>Pezizomycotina</taxon>
        <taxon>Sordariomycetes</taxon>
        <taxon>Sordariomycetidae</taxon>
        <taxon>Diaporthales</taxon>
        <taxon>Diaporthaceae</taxon>
        <taxon>Diaporthe</taxon>
        <taxon>Diaporthe eres species complex</taxon>
    </lineage>
</organism>
<feature type="compositionally biased region" description="Basic and acidic residues" evidence="11">
    <location>
        <begin position="2555"/>
        <end position="2575"/>
    </location>
</feature>
<evidence type="ECO:0000256" key="3">
    <source>
        <dbReference type="ARBA" id="ARBA00022598"/>
    </source>
</evidence>
<dbReference type="Pfam" id="PF08242">
    <property type="entry name" value="Methyltransf_12"/>
    <property type="match status" value="1"/>
</dbReference>
<dbReference type="EMBL" id="JAKNSF020000075">
    <property type="protein sequence ID" value="KAK7720504.1"/>
    <property type="molecule type" value="Genomic_DNA"/>
</dbReference>
<dbReference type="SUPFAM" id="SSF55048">
    <property type="entry name" value="Probable ACP-binding domain of malonyl-CoA ACP transacylase"/>
    <property type="match status" value="1"/>
</dbReference>
<keyword evidence="5" id="KW-0808">Transferase</keyword>
<dbReference type="Pfam" id="PF00668">
    <property type="entry name" value="Condensation"/>
    <property type="match status" value="1"/>
</dbReference>
<protein>
    <submittedName>
        <fullName evidence="15">Hybrid PKS-NRPS biosynthetic cluster</fullName>
    </submittedName>
</protein>
<feature type="active site" description="Proton donor; for dehydratase activity" evidence="10">
    <location>
        <position position="1115"/>
    </location>
</feature>
<dbReference type="Gene3D" id="1.10.1240.100">
    <property type="match status" value="1"/>
</dbReference>
<dbReference type="InterPro" id="IPR049551">
    <property type="entry name" value="PKS_DH_C"/>
</dbReference>
<dbReference type="PANTHER" id="PTHR43775">
    <property type="entry name" value="FATTY ACID SYNTHASE"/>
    <property type="match status" value="1"/>
</dbReference>
<dbReference type="InterPro" id="IPR036291">
    <property type="entry name" value="NAD(P)-bd_dom_sf"/>
</dbReference>
<dbReference type="SUPFAM" id="SSF53901">
    <property type="entry name" value="Thiolase-like"/>
    <property type="match status" value="1"/>
</dbReference>
<dbReference type="InterPro" id="IPR000873">
    <property type="entry name" value="AMP-dep_synth/lig_dom"/>
</dbReference>
<dbReference type="InterPro" id="IPR009081">
    <property type="entry name" value="PP-bd_ACP"/>
</dbReference>
<evidence type="ECO:0000256" key="8">
    <source>
        <dbReference type="ARBA" id="ARBA00023268"/>
    </source>
</evidence>
<dbReference type="SUPFAM" id="SSF53335">
    <property type="entry name" value="S-adenosyl-L-methionine-dependent methyltransferases"/>
    <property type="match status" value="1"/>
</dbReference>
<dbReference type="Gene3D" id="3.10.129.110">
    <property type="entry name" value="Polyketide synthase dehydratase"/>
    <property type="match status" value="1"/>
</dbReference>